<dbReference type="NCBIfam" id="TIGR03300">
    <property type="entry name" value="assembly_YfgL"/>
    <property type="match status" value="1"/>
</dbReference>
<comment type="subunit">
    <text evidence="4">Part of the Bam complex.</text>
</comment>
<dbReference type="PROSITE" id="PS51257">
    <property type="entry name" value="PROKAR_LIPOPROTEIN"/>
    <property type="match status" value="1"/>
</dbReference>
<dbReference type="AlphaFoldDB" id="A0A556SC63"/>
<dbReference type="HAMAP" id="MF_00923">
    <property type="entry name" value="OM_assembly_BamB"/>
    <property type="match status" value="1"/>
</dbReference>
<name>A0A556SC63_9GAMM</name>
<evidence type="ECO:0000313" key="7">
    <source>
        <dbReference type="Proteomes" id="UP000319483"/>
    </source>
</evidence>
<proteinExistence type="inferred from homology"/>
<dbReference type="RefSeq" id="WP_144092005.1">
    <property type="nucleotide sequence ID" value="NZ_VMHM01000009.1"/>
</dbReference>
<sequence length="390" mass="42602">MKLTKYFFTSVLICSLAGCSLFGGEEEIVQISPSPTVKSQFPIQQIWRNSTSGNTQIYSLLGPASYDNTVYVASRSGQVKAIDLLSGNTIWDVNLSQSTFFSSKTALFSGGVSVDDKYVYIGSERAVVYALDRSNGKVVWEKKVNGEVLARPVSSQDKLIIHSANGILQGLNRNTGEELWDVTLDTPSLSLRGNSTPTVVHGAAIVGDDSGRVNAYYIKDGQLIWQQRISQPTGSTEIAKLNDVDSTPVVEGNLVYSIGYNGYVAALDLSNGQVVWRKQLGSTHSFAVDSQQIFVVDQDDNVQAITKKGGALDWTQPSLLHRQLTDPVVYQDYIIVGDFEGYLYFLNKDSGEIVAKTQVSSSGLISRPLIVDNKIIVQAKNGDIYAFIKN</sequence>
<dbReference type="EMBL" id="VMHM01000009">
    <property type="protein sequence ID" value="TSJ98732.1"/>
    <property type="molecule type" value="Genomic_DNA"/>
</dbReference>
<keyword evidence="2 4" id="KW-0472">Membrane</keyword>
<keyword evidence="4" id="KW-0564">Palmitate</keyword>
<feature type="domain" description="Pyrrolo-quinoline quinone repeat" evidence="5">
    <location>
        <begin position="76"/>
        <end position="316"/>
    </location>
</feature>
<dbReference type="Gene3D" id="2.130.10.10">
    <property type="entry name" value="YVTN repeat-like/Quinoprotein amine dehydrogenase"/>
    <property type="match status" value="1"/>
</dbReference>
<evidence type="ECO:0000313" key="6">
    <source>
        <dbReference type="EMBL" id="TSJ98732.1"/>
    </source>
</evidence>
<dbReference type="PANTHER" id="PTHR34512">
    <property type="entry name" value="CELL SURFACE PROTEIN"/>
    <property type="match status" value="1"/>
</dbReference>
<protein>
    <recommendedName>
        <fullName evidence="4">Outer membrane protein assembly factor BamB</fullName>
    </recommendedName>
</protein>
<gene>
    <name evidence="4 6" type="primary">bamB</name>
    <name evidence="6" type="ORF">FPQ15_07695</name>
</gene>
<dbReference type="InterPro" id="IPR017687">
    <property type="entry name" value="BamB"/>
</dbReference>
<comment type="similarity">
    <text evidence="4">Belongs to the BamB family.</text>
</comment>
<evidence type="ECO:0000256" key="1">
    <source>
        <dbReference type="ARBA" id="ARBA00022729"/>
    </source>
</evidence>
<accession>A0A556SC63</accession>
<dbReference type="SMART" id="SM00564">
    <property type="entry name" value="PQQ"/>
    <property type="match status" value="7"/>
</dbReference>
<evidence type="ECO:0000259" key="5">
    <source>
        <dbReference type="Pfam" id="PF13360"/>
    </source>
</evidence>
<dbReference type="PANTHER" id="PTHR34512:SF30">
    <property type="entry name" value="OUTER MEMBRANE PROTEIN ASSEMBLY FACTOR BAMB"/>
    <property type="match status" value="1"/>
</dbReference>
<keyword evidence="4" id="KW-0449">Lipoprotein</keyword>
<comment type="caution">
    <text evidence="6">The sequence shown here is derived from an EMBL/GenBank/DDBJ whole genome shotgun (WGS) entry which is preliminary data.</text>
</comment>
<keyword evidence="1 4" id="KW-0732">Signal</keyword>
<dbReference type="GO" id="GO:0009279">
    <property type="term" value="C:cell outer membrane"/>
    <property type="evidence" value="ECO:0007669"/>
    <property type="project" value="UniProtKB-SubCell"/>
</dbReference>
<comment type="function">
    <text evidence="4">Part of the outer membrane protein assembly complex, which is involved in assembly and insertion of beta-barrel proteins into the outer membrane.</text>
</comment>
<reference evidence="6 7" key="1">
    <citation type="submission" date="2019-07" db="EMBL/GenBank/DDBJ databases">
        <title>Gilliamella genomes.</title>
        <authorList>
            <person name="Zheng H."/>
        </authorList>
    </citation>
    <scope>NUCLEOTIDE SEQUENCE [LARGE SCALE GENOMIC DNA]</scope>
    <source>
        <strain evidence="6 7">W8127</strain>
    </source>
</reference>
<comment type="subcellular location">
    <subcellularLocation>
        <location evidence="4">Cell outer membrane</location>
        <topology evidence="4">Lipid-anchor</topology>
    </subcellularLocation>
</comment>
<dbReference type="Proteomes" id="UP000319483">
    <property type="component" value="Unassembled WGS sequence"/>
</dbReference>
<dbReference type="SUPFAM" id="SSF50998">
    <property type="entry name" value="Quinoprotein alcohol dehydrogenase-like"/>
    <property type="match status" value="1"/>
</dbReference>
<dbReference type="Pfam" id="PF13360">
    <property type="entry name" value="PQQ_2"/>
    <property type="match status" value="1"/>
</dbReference>
<evidence type="ECO:0000256" key="3">
    <source>
        <dbReference type="ARBA" id="ARBA00023237"/>
    </source>
</evidence>
<keyword evidence="3 4" id="KW-0998">Cell outer membrane</keyword>
<dbReference type="InterPro" id="IPR002372">
    <property type="entry name" value="PQQ_rpt_dom"/>
</dbReference>
<evidence type="ECO:0000256" key="4">
    <source>
        <dbReference type="HAMAP-Rule" id="MF_00923"/>
    </source>
</evidence>
<dbReference type="InterPro" id="IPR011047">
    <property type="entry name" value="Quinoprotein_ADH-like_sf"/>
</dbReference>
<organism evidence="6 7">
    <name type="scientific">Gilliamella apicola</name>
    <dbReference type="NCBI Taxonomy" id="1196095"/>
    <lineage>
        <taxon>Bacteria</taxon>
        <taxon>Pseudomonadati</taxon>
        <taxon>Pseudomonadota</taxon>
        <taxon>Gammaproteobacteria</taxon>
        <taxon>Orbales</taxon>
        <taxon>Orbaceae</taxon>
        <taxon>Gilliamella</taxon>
    </lineage>
</organism>
<evidence type="ECO:0000256" key="2">
    <source>
        <dbReference type="ARBA" id="ARBA00023136"/>
    </source>
</evidence>
<dbReference type="InterPro" id="IPR018391">
    <property type="entry name" value="PQQ_b-propeller_rpt"/>
</dbReference>
<dbReference type="NCBIfam" id="NF008351">
    <property type="entry name" value="PRK11138.1"/>
    <property type="match status" value="1"/>
</dbReference>
<dbReference type="GO" id="GO:0043165">
    <property type="term" value="P:Gram-negative-bacterium-type cell outer membrane assembly"/>
    <property type="evidence" value="ECO:0007669"/>
    <property type="project" value="UniProtKB-UniRule"/>
</dbReference>
<dbReference type="GO" id="GO:0051205">
    <property type="term" value="P:protein insertion into membrane"/>
    <property type="evidence" value="ECO:0007669"/>
    <property type="project" value="UniProtKB-UniRule"/>
</dbReference>
<dbReference type="InterPro" id="IPR015943">
    <property type="entry name" value="WD40/YVTN_repeat-like_dom_sf"/>
</dbReference>